<dbReference type="Proteomes" id="UP000635606">
    <property type="component" value="Unassembled WGS sequence"/>
</dbReference>
<comment type="caution">
    <text evidence="2">The sequence shown here is derived from an EMBL/GenBank/DDBJ whole genome shotgun (WGS) entry which is preliminary data.</text>
</comment>
<accession>A0A8J3ZZN1</accession>
<evidence type="ECO:0000313" key="3">
    <source>
        <dbReference type="Proteomes" id="UP000635606"/>
    </source>
</evidence>
<name>A0A8J3ZZN1_9ACTN</name>
<feature type="region of interest" description="Disordered" evidence="1">
    <location>
        <begin position="1"/>
        <end position="65"/>
    </location>
</feature>
<sequence>MVGTYSRRPSVSRYPPLTDSTIPSMTGTRTLTPSGRSGRPSWRVSIAGSPPTERFGVNRSSSAGE</sequence>
<gene>
    <name evidence="2" type="ORF">Voc01_071300</name>
</gene>
<keyword evidence="3" id="KW-1185">Reference proteome</keyword>
<dbReference type="AlphaFoldDB" id="A0A8J3ZZN1"/>
<protein>
    <submittedName>
        <fullName evidence="2">Uncharacterized protein</fullName>
    </submittedName>
</protein>
<evidence type="ECO:0000256" key="1">
    <source>
        <dbReference type="SAM" id="MobiDB-lite"/>
    </source>
</evidence>
<proteinExistence type="predicted"/>
<feature type="compositionally biased region" description="Polar residues" evidence="1">
    <location>
        <begin position="18"/>
        <end position="35"/>
    </location>
</feature>
<organism evidence="2 3">
    <name type="scientific">Virgisporangium ochraceum</name>
    <dbReference type="NCBI Taxonomy" id="65505"/>
    <lineage>
        <taxon>Bacteria</taxon>
        <taxon>Bacillati</taxon>
        <taxon>Actinomycetota</taxon>
        <taxon>Actinomycetes</taxon>
        <taxon>Micromonosporales</taxon>
        <taxon>Micromonosporaceae</taxon>
        <taxon>Virgisporangium</taxon>
    </lineage>
</organism>
<reference evidence="2" key="1">
    <citation type="submission" date="2021-01" db="EMBL/GenBank/DDBJ databases">
        <title>Whole genome shotgun sequence of Virgisporangium ochraceum NBRC 16418.</title>
        <authorList>
            <person name="Komaki H."/>
            <person name="Tamura T."/>
        </authorList>
    </citation>
    <scope>NUCLEOTIDE SEQUENCE</scope>
    <source>
        <strain evidence="2">NBRC 16418</strain>
    </source>
</reference>
<evidence type="ECO:0000313" key="2">
    <source>
        <dbReference type="EMBL" id="GIJ72213.1"/>
    </source>
</evidence>
<dbReference type="EMBL" id="BOPH01000098">
    <property type="protein sequence ID" value="GIJ72213.1"/>
    <property type="molecule type" value="Genomic_DNA"/>
</dbReference>